<proteinExistence type="predicted"/>
<evidence type="ECO:0000313" key="2">
    <source>
        <dbReference type="Proteomes" id="UP000254437"/>
    </source>
</evidence>
<dbReference type="AlphaFoldDB" id="A0A378TRL0"/>
<name>A0A378TRL0_MORLA</name>
<dbReference type="Proteomes" id="UP000254437">
    <property type="component" value="Unassembled WGS sequence"/>
</dbReference>
<protein>
    <submittedName>
        <fullName evidence="1">Uncharacterized protein</fullName>
    </submittedName>
</protein>
<organism evidence="1 2">
    <name type="scientific">Moraxella lacunata</name>
    <dbReference type="NCBI Taxonomy" id="477"/>
    <lineage>
        <taxon>Bacteria</taxon>
        <taxon>Pseudomonadati</taxon>
        <taxon>Pseudomonadota</taxon>
        <taxon>Gammaproteobacteria</taxon>
        <taxon>Moraxellales</taxon>
        <taxon>Moraxellaceae</taxon>
        <taxon>Moraxella</taxon>
    </lineage>
</organism>
<evidence type="ECO:0000313" key="1">
    <source>
        <dbReference type="EMBL" id="STZ63485.1"/>
    </source>
</evidence>
<dbReference type="RefSeq" id="WP_115007758.1">
    <property type="nucleotide sequence ID" value="NZ_UGQU01000003.1"/>
</dbReference>
<accession>A0A378TRL0</accession>
<reference evidence="1 2" key="1">
    <citation type="submission" date="2018-06" db="EMBL/GenBank/DDBJ databases">
        <authorList>
            <consortium name="Pathogen Informatics"/>
            <person name="Doyle S."/>
        </authorList>
    </citation>
    <scope>NUCLEOTIDE SEQUENCE [LARGE SCALE GENOMIC DNA]</scope>
    <source>
        <strain evidence="1 2">NCTC10359</strain>
    </source>
</reference>
<dbReference type="EMBL" id="UGQU01000003">
    <property type="protein sequence ID" value="STZ63485.1"/>
    <property type="molecule type" value="Genomic_DNA"/>
</dbReference>
<sequence length="166" mass="19383">MKYFTISFFVVIAGYFGYGKFQKIKNQILQDDIRQEFKTTDFLKPDITNIANVIPNPIITGKLSYPRYQITIQGNFKEYNAEVLPAVSIDFEDHMSCWSIISRAELKYQSRAKRQAFVDVLYHDKVQTKLVIKDVMGKVILDETVNLSECKSFYLLGNYNIYTYKN</sequence>
<gene>
    <name evidence="1" type="ORF">NCTC10359_01916</name>
</gene>